<name>A0A6G8Q8T2_9ACTN</name>
<keyword evidence="2" id="KW-1185">Reference proteome</keyword>
<gene>
    <name evidence="1" type="ORF">GBA63_09415</name>
</gene>
<organism evidence="1 2">
    <name type="scientific">Rubrobacter tropicus</name>
    <dbReference type="NCBI Taxonomy" id="2653851"/>
    <lineage>
        <taxon>Bacteria</taxon>
        <taxon>Bacillati</taxon>
        <taxon>Actinomycetota</taxon>
        <taxon>Rubrobacteria</taxon>
        <taxon>Rubrobacterales</taxon>
        <taxon>Rubrobacteraceae</taxon>
        <taxon>Rubrobacter</taxon>
    </lineage>
</organism>
<dbReference type="AlphaFoldDB" id="A0A6G8Q8T2"/>
<dbReference type="EMBL" id="CP045119">
    <property type="protein sequence ID" value="QIN82842.1"/>
    <property type="molecule type" value="Genomic_DNA"/>
</dbReference>
<dbReference type="RefSeq" id="WP_166175556.1">
    <property type="nucleotide sequence ID" value="NZ_CP045119.1"/>
</dbReference>
<evidence type="ECO:0000313" key="2">
    <source>
        <dbReference type="Proteomes" id="UP000501452"/>
    </source>
</evidence>
<dbReference type="Proteomes" id="UP000501452">
    <property type="component" value="Chromosome"/>
</dbReference>
<evidence type="ECO:0000313" key="1">
    <source>
        <dbReference type="EMBL" id="QIN82842.1"/>
    </source>
</evidence>
<dbReference type="KEGG" id="rub:GBA63_09415"/>
<protein>
    <submittedName>
        <fullName evidence="1">Uncharacterized protein</fullName>
    </submittedName>
</protein>
<reference evidence="1 2" key="1">
    <citation type="submission" date="2019-10" db="EMBL/GenBank/DDBJ databases">
        <title>Rubrobacter sp nov SCSIO 52090 isolated from a deep-sea sediment in the South China Sea.</title>
        <authorList>
            <person name="Chen R.W."/>
        </authorList>
    </citation>
    <scope>NUCLEOTIDE SEQUENCE [LARGE SCALE GENOMIC DNA]</scope>
    <source>
        <strain evidence="1 2">SCSIO 52909</strain>
    </source>
</reference>
<accession>A0A6G8Q8T2</accession>
<proteinExistence type="predicted"/>
<sequence>MENTTSNASPLTCPFCESAPLEDFGRNSARCRTCGGVLGGELLEMLRRIVALPDTLGRHACECGHPEMRLLPDDVYRCPACGAEVVPVSAGAATWKSSDHSEAYWSGWLDGRYGEQKRLSTNRVLARWDSAQDRLDFYRGHRAGREARVARRGLIEAS</sequence>